<sequence length="163" mass="19200">MSKLSSKPKPKSCTDIQDELATIKQLCAKHEVLCLSFNRWKAHVEQNDAQLEILNDTATSLRFRHKMLADMLAVKPNESEVLEKLQKEIRAVESQVDIWIRELSEINEVRTHLDMEFIKLRSKLQRSMTNIEIAHLDFDKIEKHHRDIWKKFLYNTRQLSSSS</sequence>
<dbReference type="Proteomes" id="UP000095286">
    <property type="component" value="Unplaced"/>
</dbReference>
<organism evidence="1 2">
    <name type="scientific">Rhabditophanes sp. KR3021</name>
    <dbReference type="NCBI Taxonomy" id="114890"/>
    <lineage>
        <taxon>Eukaryota</taxon>
        <taxon>Metazoa</taxon>
        <taxon>Ecdysozoa</taxon>
        <taxon>Nematoda</taxon>
        <taxon>Chromadorea</taxon>
        <taxon>Rhabditida</taxon>
        <taxon>Tylenchina</taxon>
        <taxon>Panagrolaimomorpha</taxon>
        <taxon>Strongyloidoidea</taxon>
        <taxon>Alloionematidae</taxon>
        <taxon>Rhabditophanes</taxon>
    </lineage>
</organism>
<protein>
    <submittedName>
        <fullName evidence="2">Uncharacterized protein</fullName>
    </submittedName>
</protein>
<evidence type="ECO:0000313" key="1">
    <source>
        <dbReference type="Proteomes" id="UP000095286"/>
    </source>
</evidence>
<reference evidence="2" key="1">
    <citation type="submission" date="2016-11" db="UniProtKB">
        <authorList>
            <consortium name="WormBaseParasite"/>
        </authorList>
    </citation>
    <scope>IDENTIFICATION</scope>
    <source>
        <strain evidence="2">KR3021</strain>
    </source>
</reference>
<name>A0AC35TIG5_9BILA</name>
<dbReference type="WBParaSite" id="RSKR_0000083900.1">
    <property type="protein sequence ID" value="RSKR_0000083900.1"/>
    <property type="gene ID" value="RSKR_0000083900"/>
</dbReference>
<proteinExistence type="predicted"/>
<accession>A0AC35TIG5</accession>
<evidence type="ECO:0000313" key="2">
    <source>
        <dbReference type="WBParaSite" id="RSKR_0000083900.1"/>
    </source>
</evidence>